<evidence type="ECO:0000313" key="2">
    <source>
        <dbReference type="EMBL" id="GBP01995.1"/>
    </source>
</evidence>
<dbReference type="InterPro" id="IPR036465">
    <property type="entry name" value="vWFA_dom_sf"/>
</dbReference>
<name>A0A4C1SJ26_EUMVA</name>
<dbReference type="GO" id="GO:0006289">
    <property type="term" value="P:nucleotide-excision repair"/>
    <property type="evidence" value="ECO:0007669"/>
    <property type="project" value="TreeGrafter"/>
</dbReference>
<dbReference type="STRING" id="151549.A0A4C1SJ26"/>
<dbReference type="Proteomes" id="UP000299102">
    <property type="component" value="Unassembled WGS sequence"/>
</dbReference>
<dbReference type="Gene3D" id="3.40.50.410">
    <property type="entry name" value="von Willebrand factor, type A domain"/>
    <property type="match status" value="1"/>
</dbReference>
<gene>
    <name evidence="2" type="primary">Gtf2h2</name>
    <name evidence="2" type="ORF">EVAR_71419_1</name>
</gene>
<dbReference type="EMBL" id="BGZK01003504">
    <property type="protein sequence ID" value="GBP01995.1"/>
    <property type="molecule type" value="Genomic_DNA"/>
</dbReference>
<protein>
    <submittedName>
        <fullName evidence="2">General transcription factor IIH subunit 2</fullName>
    </submittedName>
</protein>
<reference evidence="2 3" key="1">
    <citation type="journal article" date="2019" name="Commun. Biol.">
        <title>The bagworm genome reveals a unique fibroin gene that provides high tensile strength.</title>
        <authorList>
            <person name="Kono N."/>
            <person name="Nakamura H."/>
            <person name="Ohtoshi R."/>
            <person name="Tomita M."/>
            <person name="Numata K."/>
            <person name="Arakawa K."/>
        </authorList>
    </citation>
    <scope>NUCLEOTIDE SEQUENCE [LARGE SCALE GENOMIC DNA]</scope>
</reference>
<dbReference type="GO" id="GO:0005675">
    <property type="term" value="C:transcription factor TFIIH holo complex"/>
    <property type="evidence" value="ECO:0007669"/>
    <property type="project" value="TreeGrafter"/>
</dbReference>
<feature type="domain" description="Ssl1-like" evidence="1">
    <location>
        <begin position="95"/>
        <end position="215"/>
    </location>
</feature>
<dbReference type="SUPFAM" id="SSF53300">
    <property type="entry name" value="vWA-like"/>
    <property type="match status" value="1"/>
</dbReference>
<dbReference type="AlphaFoldDB" id="A0A4C1SJ26"/>
<sequence length="247" mass="27994">MEHGEKEDPKEYRWETGYEKLGKLFMFLLVHNIILTNYILTREAIKEDDDGLLDSAIAELIQKAKRKRQQQKTMQNKLGMMRHMYLILDCSESILKKINLVGEPSLQNGLDLAMKTLKVVPSHASREILVIMGSLTTCDPIDITQTIETLKQEGIRCSVISLSAEIHVCRFLTTQTNGTYGAVLDDSHYRDQLLSHVDPPPAAQVQENSLIKWDFHMPEAGRGQRSPLSVLRIATSKTLKNPVNLLQ</sequence>
<keyword evidence="3" id="KW-1185">Reference proteome</keyword>
<dbReference type="InterPro" id="IPR007198">
    <property type="entry name" value="Ssl1-like"/>
</dbReference>
<dbReference type="PANTHER" id="PTHR12695:SF2">
    <property type="entry name" value="GENERAL TRANSCRIPTION FACTOR IIH SUBUNIT 2-RELATED"/>
    <property type="match status" value="1"/>
</dbReference>
<evidence type="ECO:0000259" key="1">
    <source>
        <dbReference type="Pfam" id="PF04056"/>
    </source>
</evidence>
<comment type="caution">
    <text evidence="2">The sequence shown here is derived from an EMBL/GenBank/DDBJ whole genome shotgun (WGS) entry which is preliminary data.</text>
</comment>
<dbReference type="Pfam" id="PF04056">
    <property type="entry name" value="Ssl1"/>
    <property type="match status" value="1"/>
</dbReference>
<dbReference type="GO" id="GO:0006357">
    <property type="term" value="P:regulation of transcription by RNA polymerase II"/>
    <property type="evidence" value="ECO:0007669"/>
    <property type="project" value="TreeGrafter"/>
</dbReference>
<dbReference type="OrthoDB" id="284275at2759"/>
<accession>A0A4C1SJ26</accession>
<proteinExistence type="predicted"/>
<organism evidence="2 3">
    <name type="scientific">Eumeta variegata</name>
    <name type="common">Bagworm moth</name>
    <name type="synonym">Eumeta japonica</name>
    <dbReference type="NCBI Taxonomy" id="151549"/>
    <lineage>
        <taxon>Eukaryota</taxon>
        <taxon>Metazoa</taxon>
        <taxon>Ecdysozoa</taxon>
        <taxon>Arthropoda</taxon>
        <taxon>Hexapoda</taxon>
        <taxon>Insecta</taxon>
        <taxon>Pterygota</taxon>
        <taxon>Neoptera</taxon>
        <taxon>Endopterygota</taxon>
        <taxon>Lepidoptera</taxon>
        <taxon>Glossata</taxon>
        <taxon>Ditrysia</taxon>
        <taxon>Tineoidea</taxon>
        <taxon>Psychidae</taxon>
        <taxon>Oiketicinae</taxon>
        <taxon>Eumeta</taxon>
    </lineage>
</organism>
<dbReference type="PANTHER" id="PTHR12695">
    <property type="entry name" value="GENERAL TRANSCRIPTION FACTOR IIH SUBUNIT 2"/>
    <property type="match status" value="1"/>
</dbReference>
<evidence type="ECO:0000313" key="3">
    <source>
        <dbReference type="Proteomes" id="UP000299102"/>
    </source>
</evidence>